<reference evidence="1 2" key="1">
    <citation type="submission" date="2017-11" db="EMBL/GenBank/DDBJ databases">
        <authorList>
            <person name="Han C.G."/>
        </authorList>
    </citation>
    <scope>NUCLEOTIDE SEQUENCE [LARGE SCALE GENOMIC DNA]</scope>
    <source>
        <strain evidence="1 2">HCNT1</strain>
    </source>
</reference>
<protein>
    <recommendedName>
        <fullName evidence="3">Glycosyl transferase family 1</fullName>
    </recommendedName>
</protein>
<dbReference type="SUPFAM" id="SSF53756">
    <property type="entry name" value="UDP-Glycosyltransferase/glycogen phosphorylase"/>
    <property type="match status" value="1"/>
</dbReference>
<dbReference type="Gene3D" id="3.40.50.2000">
    <property type="entry name" value="Glycogen Phosphorylase B"/>
    <property type="match status" value="1"/>
</dbReference>
<dbReference type="EMBL" id="PIQN01000033">
    <property type="protein sequence ID" value="PKA39047.1"/>
    <property type="molecule type" value="Genomic_DNA"/>
</dbReference>
<sequence length="183" mass="20046">MRIIVINGLSVVRGGATKVAIQCLQTRRSAGIDCTCIETYLKPGPFRHFTTLRTPTEPLTRRSTEFWRRERIVFLGRTTWEKSLGTLGRGIPVIVSSNALIAEEIEGNGAGLVFKSGDAGSLAEALVKIKSNSLVKWLAEGARAFGKKVAPNRQDWERRFTGIYTGEAARPCDGLGGSWCVHL</sequence>
<evidence type="ECO:0000313" key="1">
    <source>
        <dbReference type="EMBL" id="PKA39047.1"/>
    </source>
</evidence>
<organism evidence="1 2">
    <name type="scientific">Rhizobium sullae</name>
    <name type="common">Rhizobium hedysari</name>
    <dbReference type="NCBI Taxonomy" id="50338"/>
    <lineage>
        <taxon>Bacteria</taxon>
        <taxon>Pseudomonadati</taxon>
        <taxon>Pseudomonadota</taxon>
        <taxon>Alphaproteobacteria</taxon>
        <taxon>Hyphomicrobiales</taxon>
        <taxon>Rhizobiaceae</taxon>
        <taxon>Rhizobium/Agrobacterium group</taxon>
        <taxon>Rhizobium</taxon>
    </lineage>
</organism>
<name>A0A2N0CYY5_RHISU</name>
<dbReference type="STRING" id="1041146.GCA_000427985_03520"/>
<gene>
    <name evidence="1" type="ORF">CWR43_35025</name>
</gene>
<evidence type="ECO:0000313" key="2">
    <source>
        <dbReference type="Proteomes" id="UP000232164"/>
    </source>
</evidence>
<dbReference type="AlphaFoldDB" id="A0A2N0CYY5"/>
<proteinExistence type="predicted"/>
<evidence type="ECO:0008006" key="3">
    <source>
        <dbReference type="Google" id="ProtNLM"/>
    </source>
</evidence>
<comment type="caution">
    <text evidence="1">The sequence shown here is derived from an EMBL/GenBank/DDBJ whole genome shotgun (WGS) entry which is preliminary data.</text>
</comment>
<dbReference type="RefSeq" id="WP_198521691.1">
    <property type="nucleotide sequence ID" value="NZ_PIQN01000033.1"/>
</dbReference>
<dbReference type="Proteomes" id="UP000232164">
    <property type="component" value="Unassembled WGS sequence"/>
</dbReference>
<reference evidence="1 2" key="2">
    <citation type="submission" date="2017-12" db="EMBL/GenBank/DDBJ databases">
        <title>Genome sequence of Rhizobium sullae HCNT1 isolated from Sulla coronaria nodules and featuring peculiar denitrification phenotypes.</title>
        <authorList>
            <person name="De Diego-Diaz B."/>
            <person name="Treu L."/>
            <person name="Campanaro S."/>
            <person name="Da Silva Duarte V."/>
            <person name="Basaglia M."/>
            <person name="Favaro L."/>
            <person name="Casella S."/>
            <person name="Squartini A."/>
        </authorList>
    </citation>
    <scope>NUCLEOTIDE SEQUENCE [LARGE SCALE GENOMIC DNA]</scope>
    <source>
        <strain evidence="1 2">HCNT1</strain>
    </source>
</reference>
<accession>A0A2N0CYY5</accession>